<dbReference type="PANTHER" id="PTHR34618:SF1">
    <property type="entry name" value="SECRETED PROTEIN"/>
    <property type="match status" value="1"/>
</dbReference>
<accession>A0A409X2C8</accession>
<protein>
    <submittedName>
        <fullName evidence="2">Uncharacterized protein</fullName>
    </submittedName>
</protein>
<keyword evidence="3" id="KW-1185">Reference proteome</keyword>
<dbReference type="PANTHER" id="PTHR34618">
    <property type="entry name" value="SURFACE PROTEIN MAS1, PUTATIVE-RELATED"/>
    <property type="match status" value="1"/>
</dbReference>
<dbReference type="EMBL" id="NHYD01002787">
    <property type="protein sequence ID" value="PPQ84906.1"/>
    <property type="molecule type" value="Genomic_DNA"/>
</dbReference>
<dbReference type="InParanoid" id="A0A409X2C8"/>
<proteinExistence type="predicted"/>
<feature type="signal peptide" evidence="1">
    <location>
        <begin position="1"/>
        <end position="21"/>
    </location>
</feature>
<evidence type="ECO:0000313" key="2">
    <source>
        <dbReference type="EMBL" id="PPQ84906.1"/>
    </source>
</evidence>
<dbReference type="OrthoDB" id="3241054at2759"/>
<dbReference type="AlphaFoldDB" id="A0A409X2C8"/>
<evidence type="ECO:0000313" key="3">
    <source>
        <dbReference type="Proteomes" id="UP000283269"/>
    </source>
</evidence>
<reference evidence="2 3" key="1">
    <citation type="journal article" date="2018" name="Evol. Lett.">
        <title>Horizontal gene cluster transfer increased hallucinogenic mushroom diversity.</title>
        <authorList>
            <person name="Reynolds H.T."/>
            <person name="Vijayakumar V."/>
            <person name="Gluck-Thaler E."/>
            <person name="Korotkin H.B."/>
            <person name="Matheny P.B."/>
            <person name="Slot J.C."/>
        </authorList>
    </citation>
    <scope>NUCLEOTIDE SEQUENCE [LARGE SCALE GENOMIC DNA]</scope>
    <source>
        <strain evidence="2 3">2631</strain>
    </source>
</reference>
<gene>
    <name evidence="2" type="ORF">CVT25_004574</name>
</gene>
<keyword evidence="1" id="KW-0732">Signal</keyword>
<dbReference type="STRING" id="93625.A0A409X2C8"/>
<feature type="chain" id="PRO_5018964908" evidence="1">
    <location>
        <begin position="22"/>
        <end position="195"/>
    </location>
</feature>
<organism evidence="2 3">
    <name type="scientific">Psilocybe cyanescens</name>
    <dbReference type="NCBI Taxonomy" id="93625"/>
    <lineage>
        <taxon>Eukaryota</taxon>
        <taxon>Fungi</taxon>
        <taxon>Dikarya</taxon>
        <taxon>Basidiomycota</taxon>
        <taxon>Agaricomycotina</taxon>
        <taxon>Agaricomycetes</taxon>
        <taxon>Agaricomycetidae</taxon>
        <taxon>Agaricales</taxon>
        <taxon>Agaricineae</taxon>
        <taxon>Strophariaceae</taxon>
        <taxon>Psilocybe</taxon>
    </lineage>
</organism>
<name>A0A409X2C8_PSICY</name>
<dbReference type="InterPro" id="IPR021476">
    <property type="entry name" value="Egh16-like"/>
</dbReference>
<comment type="caution">
    <text evidence="2">The sequence shown here is derived from an EMBL/GenBank/DDBJ whole genome shotgun (WGS) entry which is preliminary data.</text>
</comment>
<dbReference type="Proteomes" id="UP000283269">
    <property type="component" value="Unassembled WGS sequence"/>
</dbReference>
<evidence type="ECO:0000256" key="1">
    <source>
        <dbReference type="SAM" id="SignalP"/>
    </source>
</evidence>
<sequence length="195" mass="19365">MFSKVWTSAALVLALALQVSAHAAISPALGVKGTPVRNNVKRPNNANPCGSGVNIASTLDSSTAVTANAAGTINAVAINFNGGADGSRKVTAKVDATGTGKNFVTMTVNTNGDAAPTNVGQQNIVATLPAGTKCTGGAAKNKCLVQFVTTAGFGNCVAVTQPANARANAAAATTGRKTRRVAVGLIDLPISLTCS</sequence>
<dbReference type="Pfam" id="PF11327">
    <property type="entry name" value="Egh16-like"/>
    <property type="match status" value="1"/>
</dbReference>